<proteinExistence type="predicted"/>
<sequence length="623" mass="72359">MTDPDESRKEVRAPRCRILSAKSETKIGTWNVRTLYQTGKMAQLLREFEENQLNILGISEMRWTGSGKLYNEGKTVLYSGHEEQHRRGVGFVLDKEASRALIGWKPVNERIITARFESRHGKTTILQVYAPTEDAEESVKDQFYELLQDTFDGIPNHDVKILMGDFNAQIDSNRQGFESVIGPFGTAQRTTDNGERLLFFCNLNSLSISNTFFQHKLIHKKTWRSPDGSTNNEIDYICISQRWKSALLDVRVYRGADVGSDHHLLGAKLRLRLKKLAVKKKQKPFATDKLKDPTISEKYRLNLQNRFQLLQEMGPDLDDQWSFFKETLTKSAEETVGRRRGSRKEQWIKEHTWELIDKRKEMKRERDRAKSEEEKEETKHQYRDLDRQVKKSCRTDKRQWLEKKSSEAEEAAKKNDSRTLYRIVRELTGTGNSPSVPVKDKNGKTLLTTEEQDLRWREHFQETLNQPNPDTLFDFAAEPVETLEVCEEPIRREETEEAIKALKNNKAAGLDEISAEMLKHGGETTEEMLTQLMNRCWQDEQVPRDWRDGVIVKLPKKGDLSDCNNWRGITLLSIPGKVFCAVLLKRLKKAVDCKLREEQAGFRSNRSCTEQIFTLRNIIDQCL</sequence>
<name>A0A8K0A3C8_BRALA</name>
<dbReference type="PANTHER" id="PTHR19446">
    <property type="entry name" value="REVERSE TRANSCRIPTASES"/>
    <property type="match status" value="1"/>
</dbReference>
<organism evidence="3 4">
    <name type="scientific">Branchiostoma lanceolatum</name>
    <name type="common">Common lancelet</name>
    <name type="synonym">Amphioxus lanceolatum</name>
    <dbReference type="NCBI Taxonomy" id="7740"/>
    <lineage>
        <taxon>Eukaryota</taxon>
        <taxon>Metazoa</taxon>
        <taxon>Chordata</taxon>
        <taxon>Cephalochordata</taxon>
        <taxon>Leptocardii</taxon>
        <taxon>Amphioxiformes</taxon>
        <taxon>Branchiostomatidae</taxon>
        <taxon>Branchiostoma</taxon>
    </lineage>
</organism>
<dbReference type="Proteomes" id="UP000838412">
    <property type="component" value="Chromosome 6"/>
</dbReference>
<accession>A0A8K0A3C8</accession>
<dbReference type="AlphaFoldDB" id="A0A8K0A3C8"/>
<dbReference type="EMBL" id="OV696691">
    <property type="protein sequence ID" value="CAH1266795.1"/>
    <property type="molecule type" value="Genomic_DNA"/>
</dbReference>
<keyword evidence="4" id="KW-1185">Reference proteome</keyword>
<dbReference type="InterPro" id="IPR043502">
    <property type="entry name" value="DNA/RNA_pol_sf"/>
</dbReference>
<dbReference type="OrthoDB" id="410381at2759"/>
<dbReference type="Gene3D" id="3.60.10.10">
    <property type="entry name" value="Endonuclease/exonuclease/phosphatase"/>
    <property type="match status" value="1"/>
</dbReference>
<dbReference type="GO" id="GO:0003824">
    <property type="term" value="F:catalytic activity"/>
    <property type="evidence" value="ECO:0007669"/>
    <property type="project" value="InterPro"/>
</dbReference>
<gene>
    <name evidence="3" type="primary">Hypp3576</name>
    <name evidence="3" type="ORF">BLAG_LOCUS20334</name>
</gene>
<reference evidence="3" key="1">
    <citation type="submission" date="2022-01" db="EMBL/GenBank/DDBJ databases">
        <authorList>
            <person name="Braso-Vives M."/>
        </authorList>
    </citation>
    <scope>NUCLEOTIDE SEQUENCE</scope>
</reference>
<dbReference type="InterPro" id="IPR036691">
    <property type="entry name" value="Endo/exonu/phosph_ase_sf"/>
</dbReference>
<evidence type="ECO:0000313" key="3">
    <source>
        <dbReference type="EMBL" id="CAH1266795.1"/>
    </source>
</evidence>
<evidence type="ECO:0000313" key="4">
    <source>
        <dbReference type="Proteomes" id="UP000838412"/>
    </source>
</evidence>
<evidence type="ECO:0000259" key="2">
    <source>
        <dbReference type="Pfam" id="PF03372"/>
    </source>
</evidence>
<dbReference type="SUPFAM" id="SSF56219">
    <property type="entry name" value="DNase I-like"/>
    <property type="match status" value="1"/>
</dbReference>
<feature type="region of interest" description="Disordered" evidence="1">
    <location>
        <begin position="361"/>
        <end position="390"/>
    </location>
</feature>
<dbReference type="InterPro" id="IPR005135">
    <property type="entry name" value="Endo/exonuclease/phosphatase"/>
</dbReference>
<protein>
    <submittedName>
        <fullName evidence="3">Hypp3576 protein</fullName>
    </submittedName>
</protein>
<dbReference type="SUPFAM" id="SSF56672">
    <property type="entry name" value="DNA/RNA polymerases"/>
    <property type="match status" value="1"/>
</dbReference>
<feature type="domain" description="Endonuclease/exonuclease/phosphatase" evidence="2">
    <location>
        <begin position="28"/>
        <end position="262"/>
    </location>
</feature>
<dbReference type="CDD" id="cd09076">
    <property type="entry name" value="L1-EN"/>
    <property type="match status" value="1"/>
</dbReference>
<dbReference type="Pfam" id="PF03372">
    <property type="entry name" value="Exo_endo_phos"/>
    <property type="match status" value="1"/>
</dbReference>
<evidence type="ECO:0000256" key="1">
    <source>
        <dbReference type="SAM" id="MobiDB-lite"/>
    </source>
</evidence>